<protein>
    <recommendedName>
        <fullName evidence="11">Probable nicotinate-nucleotide adenylyltransferase</fullName>
        <ecNumber evidence="11">2.7.7.18</ecNumber>
    </recommendedName>
    <alternativeName>
        <fullName evidence="11">Deamido-NAD(+) diphosphorylase</fullName>
    </alternativeName>
    <alternativeName>
        <fullName evidence="11">Deamido-NAD(+) pyrophosphorylase</fullName>
    </alternativeName>
    <alternativeName>
        <fullName evidence="11">Nicotinate mononucleotide adenylyltransferase</fullName>
        <shortName evidence="11">NaMN adenylyltransferase</shortName>
    </alternativeName>
</protein>
<dbReference type="RefSeq" id="WP_311365392.1">
    <property type="nucleotide sequence ID" value="NZ_JAVRIC010000016.1"/>
</dbReference>
<evidence type="ECO:0000256" key="1">
    <source>
        <dbReference type="ARBA" id="ARBA00002324"/>
    </source>
</evidence>
<evidence type="ECO:0000313" key="14">
    <source>
        <dbReference type="Proteomes" id="UP001254608"/>
    </source>
</evidence>
<evidence type="ECO:0000259" key="12">
    <source>
        <dbReference type="Pfam" id="PF01467"/>
    </source>
</evidence>
<dbReference type="GO" id="GO:0004515">
    <property type="term" value="F:nicotinate-nucleotide adenylyltransferase activity"/>
    <property type="evidence" value="ECO:0007669"/>
    <property type="project" value="UniProtKB-EC"/>
</dbReference>
<keyword evidence="14" id="KW-1185">Reference proteome</keyword>
<dbReference type="NCBIfam" id="TIGR00125">
    <property type="entry name" value="cyt_tran_rel"/>
    <property type="match status" value="1"/>
</dbReference>
<evidence type="ECO:0000256" key="7">
    <source>
        <dbReference type="ARBA" id="ARBA00022741"/>
    </source>
</evidence>
<evidence type="ECO:0000256" key="10">
    <source>
        <dbReference type="ARBA" id="ARBA00048721"/>
    </source>
</evidence>
<dbReference type="Gene3D" id="3.40.50.620">
    <property type="entry name" value="HUPs"/>
    <property type="match status" value="1"/>
</dbReference>
<dbReference type="NCBIfam" id="TIGR00482">
    <property type="entry name" value="nicotinate (nicotinamide) nucleotide adenylyltransferase"/>
    <property type="match status" value="1"/>
</dbReference>
<dbReference type="HAMAP" id="MF_00244">
    <property type="entry name" value="NaMN_adenylyltr"/>
    <property type="match status" value="1"/>
</dbReference>
<keyword evidence="6 11" id="KW-0548">Nucleotidyltransferase</keyword>
<accession>A0ABU2WL33</accession>
<dbReference type="SUPFAM" id="SSF52374">
    <property type="entry name" value="Nucleotidylyl transferase"/>
    <property type="match status" value="1"/>
</dbReference>
<evidence type="ECO:0000256" key="6">
    <source>
        <dbReference type="ARBA" id="ARBA00022695"/>
    </source>
</evidence>
<evidence type="ECO:0000256" key="3">
    <source>
        <dbReference type="ARBA" id="ARBA00009014"/>
    </source>
</evidence>
<dbReference type="CDD" id="cd02165">
    <property type="entry name" value="NMNAT"/>
    <property type="match status" value="1"/>
</dbReference>
<comment type="catalytic activity">
    <reaction evidence="10 11">
        <text>nicotinate beta-D-ribonucleotide + ATP + H(+) = deamido-NAD(+) + diphosphate</text>
        <dbReference type="Rhea" id="RHEA:22860"/>
        <dbReference type="ChEBI" id="CHEBI:15378"/>
        <dbReference type="ChEBI" id="CHEBI:30616"/>
        <dbReference type="ChEBI" id="CHEBI:33019"/>
        <dbReference type="ChEBI" id="CHEBI:57502"/>
        <dbReference type="ChEBI" id="CHEBI:58437"/>
        <dbReference type="EC" id="2.7.7.18"/>
    </reaction>
</comment>
<name>A0ABU2WL33_9GAMM</name>
<dbReference type="InterPro" id="IPR004821">
    <property type="entry name" value="Cyt_trans-like"/>
</dbReference>
<dbReference type="Proteomes" id="UP001254608">
    <property type="component" value="Unassembled WGS sequence"/>
</dbReference>
<evidence type="ECO:0000256" key="4">
    <source>
        <dbReference type="ARBA" id="ARBA00022642"/>
    </source>
</evidence>
<keyword evidence="4 11" id="KW-0662">Pyridine nucleotide biosynthesis</keyword>
<comment type="caution">
    <text evidence="13">The sequence shown here is derived from an EMBL/GenBank/DDBJ whole genome shotgun (WGS) entry which is preliminary data.</text>
</comment>
<reference evidence="13 14" key="1">
    <citation type="submission" date="2023-09" db="EMBL/GenBank/DDBJ databases">
        <authorList>
            <person name="Rey-Velasco X."/>
        </authorList>
    </citation>
    <scope>NUCLEOTIDE SEQUENCE [LARGE SCALE GENOMIC DNA]</scope>
    <source>
        <strain evidence="13 14">W345</strain>
    </source>
</reference>
<keyword evidence="9 11" id="KW-0520">NAD</keyword>
<evidence type="ECO:0000313" key="13">
    <source>
        <dbReference type="EMBL" id="MDT0498001.1"/>
    </source>
</evidence>
<keyword evidence="8 11" id="KW-0067">ATP-binding</keyword>
<dbReference type="PANTHER" id="PTHR39321:SF3">
    <property type="entry name" value="PHOSPHOPANTETHEINE ADENYLYLTRANSFERASE"/>
    <property type="match status" value="1"/>
</dbReference>
<comment type="function">
    <text evidence="1 11">Catalyzes the reversible adenylation of nicotinate mononucleotide (NaMN) to nicotinic acid adenine dinucleotide (NaAD).</text>
</comment>
<gene>
    <name evidence="11 13" type="primary">nadD</name>
    <name evidence="13" type="ORF">RM530_11595</name>
</gene>
<dbReference type="NCBIfam" id="NF000839">
    <property type="entry name" value="PRK00071.1-1"/>
    <property type="match status" value="1"/>
</dbReference>
<dbReference type="EC" id="2.7.7.18" evidence="11"/>
<sequence length="227" mass="24694">MPGPELKAPIGIFGGTFAPIHNGHLRLAIELREQLGLERVLVLPAGSPPHRAAPSVPTARRVEWTRLAVCSEPGLEIDTRETARGGPSYSYDSVAALRRELGADRPLCLLLGDDAANQFHTWHRWREMLDLAHLIFVERPYEPPSPSPDLVALLRGRRVSDAKALAQAAHGCWMACSIPPLAISSTRIRRLLAAGRSIRGLVPDAVADSLSVADIDALSRDEDPAYD</sequence>
<evidence type="ECO:0000256" key="5">
    <source>
        <dbReference type="ARBA" id="ARBA00022679"/>
    </source>
</evidence>
<proteinExistence type="inferred from homology"/>
<organism evidence="13 14">
    <name type="scientific">Banduia mediterranea</name>
    <dbReference type="NCBI Taxonomy" id="3075609"/>
    <lineage>
        <taxon>Bacteria</taxon>
        <taxon>Pseudomonadati</taxon>
        <taxon>Pseudomonadota</taxon>
        <taxon>Gammaproteobacteria</taxon>
        <taxon>Nevskiales</taxon>
        <taxon>Algiphilaceae</taxon>
        <taxon>Banduia</taxon>
    </lineage>
</organism>
<evidence type="ECO:0000256" key="9">
    <source>
        <dbReference type="ARBA" id="ARBA00023027"/>
    </source>
</evidence>
<dbReference type="InterPro" id="IPR005248">
    <property type="entry name" value="NadD/NMNAT"/>
</dbReference>
<keyword evidence="7 11" id="KW-0547">Nucleotide-binding</keyword>
<evidence type="ECO:0000256" key="11">
    <source>
        <dbReference type="HAMAP-Rule" id="MF_00244"/>
    </source>
</evidence>
<feature type="domain" description="Cytidyltransferase-like" evidence="12">
    <location>
        <begin position="12"/>
        <end position="190"/>
    </location>
</feature>
<dbReference type="PANTHER" id="PTHR39321">
    <property type="entry name" value="NICOTINATE-NUCLEOTIDE ADENYLYLTRANSFERASE-RELATED"/>
    <property type="match status" value="1"/>
</dbReference>
<evidence type="ECO:0000256" key="2">
    <source>
        <dbReference type="ARBA" id="ARBA00005019"/>
    </source>
</evidence>
<keyword evidence="5 11" id="KW-0808">Transferase</keyword>
<comment type="pathway">
    <text evidence="2 11">Cofactor biosynthesis; NAD(+) biosynthesis; deamido-NAD(+) from nicotinate D-ribonucleotide: step 1/1.</text>
</comment>
<dbReference type="InterPro" id="IPR014729">
    <property type="entry name" value="Rossmann-like_a/b/a_fold"/>
</dbReference>
<evidence type="ECO:0000256" key="8">
    <source>
        <dbReference type="ARBA" id="ARBA00022840"/>
    </source>
</evidence>
<comment type="similarity">
    <text evidence="3 11">Belongs to the NadD family.</text>
</comment>
<dbReference type="Pfam" id="PF01467">
    <property type="entry name" value="CTP_transf_like"/>
    <property type="match status" value="1"/>
</dbReference>
<dbReference type="EMBL" id="JAVRIC010000016">
    <property type="protein sequence ID" value="MDT0498001.1"/>
    <property type="molecule type" value="Genomic_DNA"/>
</dbReference>